<dbReference type="PANTHER" id="PTHR16305:SF35">
    <property type="entry name" value="TRANSCRIPTIONAL ACTIVATOR DOMAIN"/>
    <property type="match status" value="1"/>
</dbReference>
<evidence type="ECO:0000256" key="1">
    <source>
        <dbReference type="ARBA" id="ARBA00022741"/>
    </source>
</evidence>
<dbReference type="InterPro" id="IPR016032">
    <property type="entry name" value="Sig_transdc_resp-reg_C-effctor"/>
</dbReference>
<dbReference type="GO" id="GO:0005737">
    <property type="term" value="C:cytoplasm"/>
    <property type="evidence" value="ECO:0007669"/>
    <property type="project" value="TreeGrafter"/>
</dbReference>
<dbReference type="OrthoDB" id="483at2"/>
<gene>
    <name evidence="4" type="ORF">ELQ94_14060</name>
</gene>
<dbReference type="PRINTS" id="PR00038">
    <property type="entry name" value="HTHLUXR"/>
</dbReference>
<dbReference type="InterPro" id="IPR000792">
    <property type="entry name" value="Tscrpt_reg_LuxR_C"/>
</dbReference>
<evidence type="ECO:0000313" key="4">
    <source>
        <dbReference type="EMBL" id="RUQ98143.1"/>
    </source>
</evidence>
<dbReference type="EMBL" id="RZGZ01000004">
    <property type="protein sequence ID" value="RUQ98143.1"/>
    <property type="molecule type" value="Genomic_DNA"/>
</dbReference>
<keyword evidence="2" id="KW-0067">ATP-binding</keyword>
<keyword evidence="1" id="KW-0547">Nucleotide-binding</keyword>
<dbReference type="Pfam" id="PF00196">
    <property type="entry name" value="GerE"/>
    <property type="match status" value="1"/>
</dbReference>
<sequence>MRDNRLGAAFLPLLPWAGVSLTGFLGRRDEREVVARLLSDARRGRSGVLVVRGEAGIGKTALLEQARDEAIAGGFQAIECAGIEAETQFAFAGLQRLCADRLGGLPELPDVQQVALGVAFGLRAGAPPDRFLVGLAVLGLLAEAAAGQPLITLVDDAQWLDQASADVLAFVARRLEAEGVLIVFAIRSEDGSDLAPDDPFVGLVPELRLTGLGETDARTLLGASVQAPMDGDVRDRILAEARGNPLALLELPSSAALAGGFGLPNTQLVPRRVEEGFRRRSGDLPRETQSMLLLAAADPTGDVALLQRAAALFGVAPEAVEPAEASGLLDVGSRVRFRHPLVRSAVYRAATPGDRRRAHGVLADATDPIAHADRRAWHRAQAVLGTDEAVASELERSAGRTRARGGLAAAAAFLERSMELTPDAARRAERALAAAYAKHDAGASEVALELLSEASVGPLDTLQRARRDLLRARIGLHLTNDPDAPRMLLEVAETFTVLGARQARETYLSALDAALVVGTGVMEVARAARAAPALVGPPSAADLLLDGLVTAFTTGFGEAVPILRRALAALREERPPSPLDAGASVEAPTAPASNEGRRWLWLPSGVAAGVFDEESMFDVASRNVRIARDTGSLSILPAALVGLSAVTVLRGDLARAAELADASAAITRATGAVPLRYGRIFVAAWQGDGEAIDELRLGEAGDGAGTVVGAELSLAHYANAVLRNGLGEYGAAADAAARACLSDELSNTSLALPEFIEGATRSDQSALAMSALAALRERAEASGTEWGLGLAAGSGALLAHGAEADALYREAIDRLSRGRMVLHLARAHLVYGEWLRREGRRLDARKQLRIAHDTLADSGAVAFAARAARELRATGEQPRARSAPSSGALTEHELQIARLVAAGATSREVGAQLFLSTRTIEAHLRNIFPKLGITSRRQLRDHLPQ</sequence>
<dbReference type="AlphaFoldDB" id="A0A3S0X8G5"/>
<feature type="domain" description="HTH luxR-type" evidence="3">
    <location>
        <begin position="882"/>
        <end position="945"/>
    </location>
</feature>
<dbReference type="GO" id="GO:0006355">
    <property type="term" value="P:regulation of DNA-templated transcription"/>
    <property type="evidence" value="ECO:0007669"/>
    <property type="project" value="InterPro"/>
</dbReference>
<dbReference type="RefSeq" id="WP_127050996.1">
    <property type="nucleotide sequence ID" value="NZ_RZGZ01000004.1"/>
</dbReference>
<dbReference type="PROSITE" id="PS00622">
    <property type="entry name" value="HTH_LUXR_1"/>
    <property type="match status" value="1"/>
</dbReference>
<dbReference type="PANTHER" id="PTHR16305">
    <property type="entry name" value="TESTICULAR SOLUBLE ADENYLYL CYCLASE"/>
    <property type="match status" value="1"/>
</dbReference>
<dbReference type="GO" id="GO:0005524">
    <property type="term" value="F:ATP binding"/>
    <property type="evidence" value="ECO:0007669"/>
    <property type="project" value="UniProtKB-KW"/>
</dbReference>
<evidence type="ECO:0000256" key="2">
    <source>
        <dbReference type="ARBA" id="ARBA00022840"/>
    </source>
</evidence>
<organism evidence="4 5">
    <name type="scientific">Labedella endophytica</name>
    <dbReference type="NCBI Taxonomy" id="1523160"/>
    <lineage>
        <taxon>Bacteria</taxon>
        <taxon>Bacillati</taxon>
        <taxon>Actinomycetota</taxon>
        <taxon>Actinomycetes</taxon>
        <taxon>Micrococcales</taxon>
        <taxon>Microbacteriaceae</taxon>
        <taxon>Labedella</taxon>
    </lineage>
</organism>
<accession>A0A3S0X8G5</accession>
<reference evidence="4 5" key="1">
    <citation type="submission" date="2018-12" db="EMBL/GenBank/DDBJ databases">
        <authorList>
            <person name="Li F."/>
        </authorList>
    </citation>
    <scope>NUCLEOTIDE SEQUENCE [LARGE SCALE GENOMIC DNA]</scope>
    <source>
        <strain evidence="4 5">EGI 6500705</strain>
    </source>
</reference>
<dbReference type="CDD" id="cd06170">
    <property type="entry name" value="LuxR_C_like"/>
    <property type="match status" value="1"/>
</dbReference>
<proteinExistence type="predicted"/>
<protein>
    <submittedName>
        <fullName evidence="4">Helix-turn-helix transcriptional regulator</fullName>
    </submittedName>
</protein>
<dbReference type="Gene3D" id="3.40.50.300">
    <property type="entry name" value="P-loop containing nucleotide triphosphate hydrolases"/>
    <property type="match status" value="1"/>
</dbReference>
<evidence type="ECO:0000313" key="5">
    <source>
        <dbReference type="Proteomes" id="UP000274909"/>
    </source>
</evidence>
<dbReference type="SUPFAM" id="SSF46894">
    <property type="entry name" value="C-terminal effector domain of the bipartite response regulators"/>
    <property type="match status" value="1"/>
</dbReference>
<evidence type="ECO:0000259" key="3">
    <source>
        <dbReference type="PROSITE" id="PS50043"/>
    </source>
</evidence>
<dbReference type="GO" id="GO:0003677">
    <property type="term" value="F:DNA binding"/>
    <property type="evidence" value="ECO:0007669"/>
    <property type="project" value="InterPro"/>
</dbReference>
<dbReference type="Proteomes" id="UP000274909">
    <property type="component" value="Unassembled WGS sequence"/>
</dbReference>
<dbReference type="PROSITE" id="PS50043">
    <property type="entry name" value="HTH_LUXR_2"/>
    <property type="match status" value="1"/>
</dbReference>
<name>A0A3S0X8G5_9MICO</name>
<keyword evidence="5" id="KW-1185">Reference proteome</keyword>
<dbReference type="SUPFAM" id="SSF52540">
    <property type="entry name" value="P-loop containing nucleoside triphosphate hydrolases"/>
    <property type="match status" value="1"/>
</dbReference>
<dbReference type="InterPro" id="IPR036388">
    <property type="entry name" value="WH-like_DNA-bd_sf"/>
</dbReference>
<dbReference type="InterPro" id="IPR041664">
    <property type="entry name" value="AAA_16"/>
</dbReference>
<dbReference type="Pfam" id="PF13191">
    <property type="entry name" value="AAA_16"/>
    <property type="match status" value="1"/>
</dbReference>
<dbReference type="GO" id="GO:0004016">
    <property type="term" value="F:adenylate cyclase activity"/>
    <property type="evidence" value="ECO:0007669"/>
    <property type="project" value="TreeGrafter"/>
</dbReference>
<dbReference type="Gene3D" id="1.10.10.10">
    <property type="entry name" value="Winged helix-like DNA-binding domain superfamily/Winged helix DNA-binding domain"/>
    <property type="match status" value="1"/>
</dbReference>
<comment type="caution">
    <text evidence="4">The sequence shown here is derived from an EMBL/GenBank/DDBJ whole genome shotgun (WGS) entry which is preliminary data.</text>
</comment>
<dbReference type="SMART" id="SM00421">
    <property type="entry name" value="HTH_LUXR"/>
    <property type="match status" value="1"/>
</dbReference>
<dbReference type="InterPro" id="IPR027417">
    <property type="entry name" value="P-loop_NTPase"/>
</dbReference>